<evidence type="ECO:0000313" key="2">
    <source>
        <dbReference type="Proteomes" id="UP000233482"/>
    </source>
</evidence>
<evidence type="ECO:0000313" key="1">
    <source>
        <dbReference type="EMBL" id="PKE26902.1"/>
    </source>
</evidence>
<dbReference type="RefSeq" id="WP_101041974.1">
    <property type="nucleotide sequence ID" value="NZ_CP073801.1"/>
</dbReference>
<proteinExistence type="predicted"/>
<reference evidence="1 2" key="1">
    <citation type="submission" date="2017-12" db="EMBL/GenBank/DDBJ databases">
        <title>Genomics of Macrococcus caseolyticus.</title>
        <authorList>
            <person name="MacFadyen A.C."/>
            <person name="Paterson G.K."/>
        </authorList>
    </citation>
    <scope>NUCLEOTIDE SEQUENCE [LARGE SCALE GENOMIC DNA]</scope>
    <source>
        <strain evidence="1 2">5788_EF188</strain>
    </source>
</reference>
<comment type="caution">
    <text evidence="1">The sequence shown here is derived from an EMBL/GenBank/DDBJ whole genome shotgun (WGS) entry which is preliminary data.</text>
</comment>
<sequence>MTKLSELAFCKVSIHDKSKDAVLGYFNKTIFVNNHRHFLTMEGMQVGFGIRAFIICPKCKKRCNVLYTVNPYYLNGDGLFGKVLACRKCWNFNYLSQQTTKTKWEYELHKMLYYGMLVDSKFRLNNGFATQFPTKHNNISWHNYMKYYRQYKHYQDIAGNKWMKQIPASLKRYIKR</sequence>
<protein>
    <submittedName>
        <fullName evidence="1">Uncharacterized protein</fullName>
    </submittedName>
</protein>
<dbReference type="AlphaFoldDB" id="A0A855GY86"/>
<dbReference type="EMBL" id="PIXC01000004">
    <property type="protein sequence ID" value="PKE26902.1"/>
    <property type="molecule type" value="Genomic_DNA"/>
</dbReference>
<dbReference type="Proteomes" id="UP000233482">
    <property type="component" value="Unassembled WGS sequence"/>
</dbReference>
<gene>
    <name evidence="1" type="ORF">CW686_02990</name>
</gene>
<accession>A0A855GY86</accession>
<organism evidence="1 2">
    <name type="scientific">Macrococcoides caseolyticum</name>
    <dbReference type="NCBI Taxonomy" id="69966"/>
    <lineage>
        <taxon>Bacteria</taxon>
        <taxon>Bacillati</taxon>
        <taxon>Bacillota</taxon>
        <taxon>Bacilli</taxon>
        <taxon>Bacillales</taxon>
        <taxon>Staphylococcaceae</taxon>
        <taxon>Macrococcoides</taxon>
    </lineage>
</organism>
<name>A0A855GY86_9STAP</name>